<dbReference type="EMBL" id="VBAP01000078">
    <property type="protein sequence ID" value="TMI72851.1"/>
    <property type="molecule type" value="Genomic_DNA"/>
</dbReference>
<dbReference type="Pfam" id="PF02219">
    <property type="entry name" value="MTHFR"/>
    <property type="match status" value="1"/>
</dbReference>
<evidence type="ECO:0000256" key="9">
    <source>
        <dbReference type="SAM" id="MobiDB-lite"/>
    </source>
</evidence>
<evidence type="ECO:0000313" key="11">
    <source>
        <dbReference type="EMBL" id="TMI72851.1"/>
    </source>
</evidence>
<evidence type="ECO:0000256" key="2">
    <source>
        <dbReference type="ARBA" id="ARBA00004777"/>
    </source>
</evidence>
<name>A0A537INB8_9BACT</name>
<dbReference type="InterPro" id="IPR050554">
    <property type="entry name" value="Met_Synthase/Corrinoid"/>
</dbReference>
<evidence type="ECO:0000256" key="4">
    <source>
        <dbReference type="ARBA" id="ARBA00022630"/>
    </source>
</evidence>
<keyword evidence="6" id="KW-0274">FAD</keyword>
<keyword evidence="4" id="KW-0285">Flavoprotein</keyword>
<dbReference type="PROSITE" id="PS50970">
    <property type="entry name" value="HCY"/>
    <property type="match status" value="1"/>
</dbReference>
<keyword evidence="3 8" id="KW-0489">Methyltransferase</keyword>
<dbReference type="InterPro" id="IPR003171">
    <property type="entry name" value="Mehydrof_redctse-like"/>
</dbReference>
<evidence type="ECO:0000256" key="8">
    <source>
        <dbReference type="PROSITE-ProRule" id="PRU00333"/>
    </source>
</evidence>
<dbReference type="EC" id="2.1.1.10" evidence="11"/>
<dbReference type="Gene3D" id="3.20.20.330">
    <property type="entry name" value="Homocysteine-binding-like domain"/>
    <property type="match status" value="1"/>
</dbReference>
<dbReference type="GO" id="GO:0035999">
    <property type="term" value="P:tetrahydrofolate interconversion"/>
    <property type="evidence" value="ECO:0007669"/>
    <property type="project" value="UniProtKB-UniPathway"/>
</dbReference>
<dbReference type="SUPFAM" id="SSF82282">
    <property type="entry name" value="Homocysteine S-methyltransferase"/>
    <property type="match status" value="1"/>
</dbReference>
<dbReference type="NCBIfam" id="NF006396">
    <property type="entry name" value="PRK08645.1"/>
    <property type="match status" value="1"/>
</dbReference>
<feature type="binding site" evidence="8">
    <location>
        <position position="282"/>
    </location>
    <ligand>
        <name>Zn(2+)</name>
        <dbReference type="ChEBI" id="CHEBI:29105"/>
    </ligand>
</feature>
<comment type="cofactor">
    <cofactor evidence="8">
        <name>Zn(2+)</name>
        <dbReference type="ChEBI" id="CHEBI:29105"/>
    </cofactor>
</comment>
<feature type="binding site" evidence="8">
    <location>
        <position position="283"/>
    </location>
    <ligand>
        <name>Zn(2+)</name>
        <dbReference type="ChEBI" id="CHEBI:29105"/>
    </ligand>
</feature>
<feature type="region of interest" description="Disordered" evidence="9">
    <location>
        <begin position="314"/>
        <end position="333"/>
    </location>
</feature>
<dbReference type="GO" id="GO:0032259">
    <property type="term" value="P:methylation"/>
    <property type="evidence" value="ECO:0007669"/>
    <property type="project" value="UniProtKB-KW"/>
</dbReference>
<dbReference type="InterPro" id="IPR036589">
    <property type="entry name" value="HCY_dom_sf"/>
</dbReference>
<dbReference type="UniPathway" id="UPA00193"/>
<dbReference type="GO" id="GO:0004489">
    <property type="term" value="F:methylenetetrahydrofolate reductase [NAD(P)H] activity"/>
    <property type="evidence" value="ECO:0007669"/>
    <property type="project" value="UniProtKB-EC"/>
</dbReference>
<reference evidence="11 12" key="1">
    <citation type="journal article" date="2019" name="Nat. Microbiol.">
        <title>Mediterranean grassland soil C-N compound turnover is dependent on rainfall and depth, and is mediated by genomically divergent microorganisms.</title>
        <authorList>
            <person name="Diamond S."/>
            <person name="Andeer P.F."/>
            <person name="Li Z."/>
            <person name="Crits-Christoph A."/>
            <person name="Burstein D."/>
            <person name="Anantharaman K."/>
            <person name="Lane K.R."/>
            <person name="Thomas B.C."/>
            <person name="Pan C."/>
            <person name="Northen T.R."/>
            <person name="Banfield J.F."/>
        </authorList>
    </citation>
    <scope>NUCLEOTIDE SEQUENCE [LARGE SCALE GENOMIC DNA]</scope>
    <source>
        <strain evidence="11">NP_8</strain>
    </source>
</reference>
<gene>
    <name evidence="11" type="ORF">E6H05_10465</name>
</gene>
<dbReference type="Pfam" id="PF02574">
    <property type="entry name" value="S-methyl_trans"/>
    <property type="match status" value="1"/>
</dbReference>
<evidence type="ECO:0000256" key="5">
    <source>
        <dbReference type="ARBA" id="ARBA00022679"/>
    </source>
</evidence>
<comment type="caution">
    <text evidence="11">The sequence shown here is derived from an EMBL/GenBank/DDBJ whole genome shotgun (WGS) entry which is preliminary data.</text>
</comment>
<feature type="domain" description="Hcy-binding" evidence="10">
    <location>
        <begin position="8"/>
        <end position="297"/>
    </location>
</feature>
<evidence type="ECO:0000259" key="10">
    <source>
        <dbReference type="PROSITE" id="PS50970"/>
    </source>
</evidence>
<dbReference type="GO" id="GO:0046872">
    <property type="term" value="F:metal ion binding"/>
    <property type="evidence" value="ECO:0007669"/>
    <property type="project" value="UniProtKB-KW"/>
</dbReference>
<keyword evidence="8" id="KW-0862">Zinc</keyword>
<dbReference type="GO" id="GO:0005829">
    <property type="term" value="C:cytosol"/>
    <property type="evidence" value="ECO:0007669"/>
    <property type="project" value="TreeGrafter"/>
</dbReference>
<dbReference type="PANTHER" id="PTHR45833">
    <property type="entry name" value="METHIONINE SYNTHASE"/>
    <property type="match status" value="1"/>
</dbReference>
<dbReference type="Proteomes" id="UP000318834">
    <property type="component" value="Unassembled WGS sequence"/>
</dbReference>
<comment type="pathway">
    <text evidence="2">One-carbon metabolism; tetrahydrofolate interconversion.</text>
</comment>
<sequence>MPRSELRSHPFLARLDQGVLLADGAMGTLVYARGVSFDQCFDELNLSRPELVRQIHLDYVESGAELIETNTFGANRFKLGQHNLAHRVAEISHAGAALAREAAGTANRQVFVAGSMGPIGRPMAPLGAVTPEEVRSAYAEQAAALVEGGADVLILETFTDLNELLEAVRGVQETTTVPLIAQMTFTQEGKTIVGHEPREIVRALEQMGVEVVGANCSVGSQGILDVLQQMAASVTRARLSAMPNAGFPAYVGGRYIYFSTPAYMAGYATQLAAVGVRVIGGCCGTTPEHIAAMRHALAEPVARAADLTIPAELRSSRPAEPEPAARPQTPTPLAQKLGRTFVVSVEIDPPRGVHDRRELDGCRRLKDAGVDVIDVADNPMARLRMSPWAMCARIQSEVSLETVLHFTTRDRNLMRLQSDLLAVHALGVRNVLVLRGDPPQMGDYPNATAVSDVKPSGLVRLIKKFNQGHDVAGNAIGTPTGFTVGVALNLAAPDLDREARILERKMAAGADFICTMPIYEPEALDRFERIMGGLPRPALIGVLPLVSHRHAEFLHNELPGFAVPAWVRDRMRLAADGRQEGIGVAHELMEAVRSRVGGVYLIPSFGRYDGVLELVRLARQPAKT</sequence>
<comment type="cofactor">
    <cofactor evidence="1">
        <name>FAD</name>
        <dbReference type="ChEBI" id="CHEBI:57692"/>
    </cofactor>
</comment>
<feature type="binding site" evidence="8">
    <location>
        <position position="216"/>
    </location>
    <ligand>
        <name>Zn(2+)</name>
        <dbReference type="ChEBI" id="CHEBI:29105"/>
    </ligand>
</feature>
<keyword evidence="7 11" id="KW-0560">Oxidoreductase</keyword>
<dbReference type="SUPFAM" id="SSF51730">
    <property type="entry name" value="FAD-linked oxidoreductase"/>
    <property type="match status" value="1"/>
</dbReference>
<dbReference type="InterPro" id="IPR029041">
    <property type="entry name" value="FAD-linked_oxidoreductase-like"/>
</dbReference>
<evidence type="ECO:0000256" key="7">
    <source>
        <dbReference type="ARBA" id="ARBA00023002"/>
    </source>
</evidence>
<organism evidence="11 12">
    <name type="scientific">Candidatus Segetimicrobium genomatis</name>
    <dbReference type="NCBI Taxonomy" id="2569760"/>
    <lineage>
        <taxon>Bacteria</taxon>
        <taxon>Bacillati</taxon>
        <taxon>Candidatus Sysuimicrobiota</taxon>
        <taxon>Candidatus Sysuimicrobiia</taxon>
        <taxon>Candidatus Sysuimicrobiales</taxon>
        <taxon>Candidatus Segetimicrobiaceae</taxon>
        <taxon>Candidatus Segetimicrobium</taxon>
    </lineage>
</organism>
<evidence type="ECO:0000256" key="6">
    <source>
        <dbReference type="ARBA" id="ARBA00022827"/>
    </source>
</evidence>
<dbReference type="EC" id="1.5.1.20" evidence="11"/>
<dbReference type="InterPro" id="IPR003726">
    <property type="entry name" value="HCY_dom"/>
</dbReference>
<evidence type="ECO:0000256" key="3">
    <source>
        <dbReference type="ARBA" id="ARBA00022603"/>
    </source>
</evidence>
<dbReference type="AlphaFoldDB" id="A0A537INB8"/>
<evidence type="ECO:0000256" key="1">
    <source>
        <dbReference type="ARBA" id="ARBA00001974"/>
    </source>
</evidence>
<proteinExistence type="predicted"/>
<dbReference type="CDD" id="cd00537">
    <property type="entry name" value="MTHFR"/>
    <property type="match status" value="1"/>
</dbReference>
<protein>
    <submittedName>
        <fullName evidence="11">Bifunctional homocysteine S-methyltransferase/methylenetetrahydrofolate reductase</fullName>
        <ecNumber evidence="11">1.5.1.20</ecNumber>
        <ecNumber evidence="11">2.1.1.10</ecNumber>
    </submittedName>
</protein>
<evidence type="ECO:0000313" key="12">
    <source>
        <dbReference type="Proteomes" id="UP000318834"/>
    </source>
</evidence>
<accession>A0A537INB8</accession>
<keyword evidence="8" id="KW-0479">Metal-binding</keyword>
<dbReference type="Gene3D" id="3.20.20.220">
    <property type="match status" value="1"/>
</dbReference>
<keyword evidence="5 8" id="KW-0808">Transferase</keyword>
<dbReference type="PANTHER" id="PTHR45833:SF2">
    <property type="entry name" value="BIFUNCTIONAL HOMOCYSTEINE S-METHYLTRANSFERASE_5,10-METHYLENETETRAHYDROFOLATE REDUCTASE"/>
    <property type="match status" value="1"/>
</dbReference>
<dbReference type="GO" id="GO:0008705">
    <property type="term" value="F:methionine synthase activity"/>
    <property type="evidence" value="ECO:0007669"/>
    <property type="project" value="TreeGrafter"/>
</dbReference>